<keyword evidence="7" id="KW-1185">Reference proteome</keyword>
<name>F0ZJQ2_DICPU</name>
<proteinExistence type="predicted"/>
<comment type="subcellular location">
    <subcellularLocation>
        <location evidence="1">Membrane</location>
        <topology evidence="1">Multi-pass membrane protein</topology>
    </subcellularLocation>
</comment>
<dbReference type="AlphaFoldDB" id="F0ZJQ2"/>
<feature type="transmembrane region" description="Helical" evidence="5">
    <location>
        <begin position="120"/>
        <end position="140"/>
    </location>
</feature>
<dbReference type="OrthoDB" id="73273at2759"/>
<dbReference type="EMBL" id="GL871046">
    <property type="protein sequence ID" value="EGC35822.1"/>
    <property type="molecule type" value="Genomic_DNA"/>
</dbReference>
<accession>F0ZJQ2</accession>
<feature type="transmembrane region" description="Helical" evidence="5">
    <location>
        <begin position="330"/>
        <end position="359"/>
    </location>
</feature>
<feature type="transmembrane region" description="Helical" evidence="5">
    <location>
        <begin position="217"/>
        <end position="246"/>
    </location>
</feature>
<dbReference type="PANTHER" id="PTHR31652">
    <property type="entry name" value="LIMR FAMILY PROTEIN DDB_G0283707-RELATED"/>
    <property type="match status" value="1"/>
</dbReference>
<dbReference type="InterPro" id="IPR006876">
    <property type="entry name" value="LMBR1-like_membr_prot"/>
</dbReference>
<evidence type="ECO:0000256" key="5">
    <source>
        <dbReference type="SAM" id="Phobius"/>
    </source>
</evidence>
<dbReference type="FunCoup" id="F0ZJQ2">
    <property type="interactions" value="4"/>
</dbReference>
<dbReference type="eggNOG" id="ENOG502QPKQ">
    <property type="taxonomic scope" value="Eukaryota"/>
</dbReference>
<dbReference type="VEuPathDB" id="AmoebaDB:DICPUDRAFT_54958"/>
<reference evidence="7" key="1">
    <citation type="journal article" date="2011" name="Genome Biol.">
        <title>Comparative genomics of the social amoebae Dictyostelium discoideum and Dictyostelium purpureum.</title>
        <authorList>
            <consortium name="US DOE Joint Genome Institute (JGI-PGF)"/>
            <person name="Sucgang R."/>
            <person name="Kuo A."/>
            <person name="Tian X."/>
            <person name="Salerno W."/>
            <person name="Parikh A."/>
            <person name="Feasley C.L."/>
            <person name="Dalin E."/>
            <person name="Tu H."/>
            <person name="Huang E."/>
            <person name="Barry K."/>
            <person name="Lindquist E."/>
            <person name="Shapiro H."/>
            <person name="Bruce D."/>
            <person name="Schmutz J."/>
            <person name="Salamov A."/>
            <person name="Fey P."/>
            <person name="Gaudet P."/>
            <person name="Anjard C."/>
            <person name="Babu M.M."/>
            <person name="Basu S."/>
            <person name="Bushmanova Y."/>
            <person name="van der Wel H."/>
            <person name="Katoh-Kurasawa M."/>
            <person name="Dinh C."/>
            <person name="Coutinho P.M."/>
            <person name="Saito T."/>
            <person name="Elias M."/>
            <person name="Schaap P."/>
            <person name="Kay R.R."/>
            <person name="Henrissat B."/>
            <person name="Eichinger L."/>
            <person name="Rivero F."/>
            <person name="Putnam N.H."/>
            <person name="West C.M."/>
            <person name="Loomis W.F."/>
            <person name="Chisholm R.L."/>
            <person name="Shaulsky G."/>
            <person name="Strassmann J.E."/>
            <person name="Queller D.C."/>
            <person name="Kuspa A."/>
            <person name="Grigoriev I.V."/>
        </authorList>
    </citation>
    <scope>NUCLEOTIDE SEQUENCE [LARGE SCALE GENOMIC DNA]</scope>
    <source>
        <strain evidence="7">QSDP1</strain>
    </source>
</reference>
<feature type="transmembrane region" description="Helical" evidence="5">
    <location>
        <begin position="429"/>
        <end position="456"/>
    </location>
</feature>
<feature type="transmembrane region" description="Helical" evidence="5">
    <location>
        <begin position="78"/>
        <end position="99"/>
    </location>
</feature>
<dbReference type="GeneID" id="10500696"/>
<evidence type="ECO:0000256" key="1">
    <source>
        <dbReference type="ARBA" id="ARBA00004141"/>
    </source>
</evidence>
<evidence type="ECO:0000313" key="7">
    <source>
        <dbReference type="Proteomes" id="UP000001064"/>
    </source>
</evidence>
<dbReference type="OMA" id="KSAMCWV"/>
<keyword evidence="3 5" id="KW-1133">Transmembrane helix</keyword>
<evidence type="ECO:0000313" key="6">
    <source>
        <dbReference type="EMBL" id="EGC35822.1"/>
    </source>
</evidence>
<dbReference type="STRING" id="5786.F0ZJQ2"/>
<dbReference type="KEGG" id="dpp:DICPUDRAFT_54958"/>
<feature type="transmembrane region" description="Helical" evidence="5">
    <location>
        <begin position="476"/>
        <end position="498"/>
    </location>
</feature>
<feature type="transmembrane region" description="Helical" evidence="5">
    <location>
        <begin position="6"/>
        <end position="26"/>
    </location>
</feature>
<keyword evidence="2 5" id="KW-0812">Transmembrane</keyword>
<dbReference type="PANTHER" id="PTHR31652:SF0">
    <property type="entry name" value="LIMR FAMILY PROTEIN DDB_G0283707-RELATED"/>
    <property type="match status" value="1"/>
</dbReference>
<keyword evidence="4 5" id="KW-0472">Membrane</keyword>
<organism evidence="6 7">
    <name type="scientific">Dictyostelium purpureum</name>
    <name type="common">Slime mold</name>
    <dbReference type="NCBI Taxonomy" id="5786"/>
    <lineage>
        <taxon>Eukaryota</taxon>
        <taxon>Amoebozoa</taxon>
        <taxon>Evosea</taxon>
        <taxon>Eumycetozoa</taxon>
        <taxon>Dictyostelia</taxon>
        <taxon>Dictyosteliales</taxon>
        <taxon>Dictyosteliaceae</taxon>
        <taxon>Dictyostelium</taxon>
    </lineage>
</organism>
<evidence type="ECO:0000256" key="2">
    <source>
        <dbReference type="ARBA" id="ARBA00022692"/>
    </source>
</evidence>
<feature type="transmembrane region" description="Helical" evidence="5">
    <location>
        <begin position="38"/>
        <end position="58"/>
    </location>
</feature>
<dbReference type="GO" id="GO:0016020">
    <property type="term" value="C:membrane"/>
    <property type="evidence" value="ECO:0007669"/>
    <property type="project" value="UniProtKB-SubCell"/>
</dbReference>
<gene>
    <name evidence="6" type="ORF">DICPUDRAFT_54958</name>
</gene>
<evidence type="ECO:0000256" key="4">
    <source>
        <dbReference type="ARBA" id="ARBA00023136"/>
    </source>
</evidence>
<protein>
    <recommendedName>
        <fullName evidence="8">LIMR family protein</fullName>
    </recommendedName>
</protein>
<evidence type="ECO:0008006" key="8">
    <source>
        <dbReference type="Google" id="ProtNLM"/>
    </source>
</evidence>
<sequence>MVNIFLIIVAVVIPALVALGGLYLIVYFQHPDDKNVAYFPKVIVILGITLAAVSVLMLPLDVANNGGQGGFPMETLWIVVYIITGCFAIVICPFAMFFYESEEADPGSGSQLGGALKGTIAIMFVFVALTILLYVFFGVAEVPTINVLIRFKIKDPPLDAEGKPINIATSKYAFILGTASTDSTVLNAFKNSTKAGDGTGYIEYRSNKEFLQFRVSIALFIITMVAFFGWLLFIIFGGIGIVALPFDMIADFKNRPQRIPYDKYLERKKKIGDRSIELLEIGRTIHARSPGGIMSKRDRRNYNRFRQSVFLLEEDYERLKISYKRQGGKVILYYAQFIGGFVCLVISLAWLLHIIIYMITQPEPFHPFLNSLVMALDDAWSFLGTIVYGLLSFYLLFCVIKGNFKFGLRLFFLFPIHPMRVGGTMMNAFLFNVGLILITSVSVTQFCTMAFSQYTSTTAINSLFETAVRNLKILKWFWLVYIFAIFIMAILSAIVLFIKPKDKPAKIKL</sequence>
<dbReference type="RefSeq" id="XP_003287659.1">
    <property type="nucleotide sequence ID" value="XM_003287611.1"/>
</dbReference>
<feature type="transmembrane region" description="Helical" evidence="5">
    <location>
        <begin position="379"/>
        <end position="400"/>
    </location>
</feature>
<evidence type="ECO:0000256" key="3">
    <source>
        <dbReference type="ARBA" id="ARBA00022989"/>
    </source>
</evidence>
<dbReference type="Proteomes" id="UP000001064">
    <property type="component" value="Unassembled WGS sequence"/>
</dbReference>
<dbReference type="InParanoid" id="F0ZJQ2"/>
<dbReference type="Pfam" id="PF04791">
    <property type="entry name" value="LMBR1"/>
    <property type="match status" value="2"/>
</dbReference>